<comment type="subcellular location">
    <subcellularLocation>
        <location evidence="1">Nucleus</location>
    </subcellularLocation>
</comment>
<keyword evidence="4" id="KW-0804">Transcription</keyword>
<keyword evidence="2" id="KW-0805">Transcription regulation</keyword>
<evidence type="ECO:0000256" key="2">
    <source>
        <dbReference type="ARBA" id="ARBA00023015"/>
    </source>
</evidence>
<dbReference type="InterPro" id="IPR028322">
    <property type="entry name" value="PNRC-like_rgn"/>
</dbReference>
<evidence type="ECO:0000256" key="4">
    <source>
        <dbReference type="ARBA" id="ARBA00023163"/>
    </source>
</evidence>
<evidence type="ECO:0000256" key="6">
    <source>
        <dbReference type="SAM" id="MobiDB-lite"/>
    </source>
</evidence>
<dbReference type="Pfam" id="PF15365">
    <property type="entry name" value="PNRC"/>
    <property type="match status" value="1"/>
</dbReference>
<dbReference type="AlphaFoldDB" id="A0A9P0DXT7"/>
<dbReference type="Proteomes" id="UP001153709">
    <property type="component" value="Chromosome 1"/>
</dbReference>
<reference evidence="7" key="1">
    <citation type="submission" date="2022-01" db="EMBL/GenBank/DDBJ databases">
        <authorList>
            <person name="King R."/>
        </authorList>
    </citation>
    <scope>NUCLEOTIDE SEQUENCE</scope>
</reference>
<dbReference type="GO" id="GO:0005634">
    <property type="term" value="C:nucleus"/>
    <property type="evidence" value="ECO:0007669"/>
    <property type="project" value="UniProtKB-SubCell"/>
</dbReference>
<feature type="region of interest" description="Disordered" evidence="6">
    <location>
        <begin position="1"/>
        <end position="74"/>
    </location>
</feature>
<keyword evidence="3" id="KW-0010">Activator</keyword>
<accession>A0A9P0DXT7</accession>
<organism evidence="7 8">
    <name type="scientific">Diabrotica balteata</name>
    <name type="common">Banded cucumber beetle</name>
    <dbReference type="NCBI Taxonomy" id="107213"/>
    <lineage>
        <taxon>Eukaryota</taxon>
        <taxon>Metazoa</taxon>
        <taxon>Ecdysozoa</taxon>
        <taxon>Arthropoda</taxon>
        <taxon>Hexapoda</taxon>
        <taxon>Insecta</taxon>
        <taxon>Pterygota</taxon>
        <taxon>Neoptera</taxon>
        <taxon>Endopterygota</taxon>
        <taxon>Coleoptera</taxon>
        <taxon>Polyphaga</taxon>
        <taxon>Cucujiformia</taxon>
        <taxon>Chrysomeloidea</taxon>
        <taxon>Chrysomelidae</taxon>
        <taxon>Galerucinae</taxon>
        <taxon>Diabroticina</taxon>
        <taxon>Diabroticites</taxon>
        <taxon>Diabrotica</taxon>
    </lineage>
</organism>
<evidence type="ECO:0008006" key="9">
    <source>
        <dbReference type="Google" id="ProtNLM"/>
    </source>
</evidence>
<sequence>MAMATKHSEGGRIVGVTSRAFRHPSKTNQQQGALQKGTPRRGESSIQRLNASTRGHSPNGSSPRTSPGLVAGHYAGCKFSEPPLPSALPLPPKHWMQTARPSRLNFYPTIPVASDHKDVAQQLKMLLKVQA</sequence>
<gene>
    <name evidence="7" type="ORF">DIABBA_LOCUS1574</name>
</gene>
<dbReference type="GO" id="GO:0016071">
    <property type="term" value="P:mRNA metabolic process"/>
    <property type="evidence" value="ECO:0007669"/>
    <property type="project" value="UniProtKB-ARBA"/>
</dbReference>
<evidence type="ECO:0000313" key="8">
    <source>
        <dbReference type="Proteomes" id="UP001153709"/>
    </source>
</evidence>
<dbReference type="PANTHER" id="PTHR15405">
    <property type="entry name" value="PROLINE-RICH NUCLEAR RECEPTOR COACTIVATOR"/>
    <property type="match status" value="1"/>
</dbReference>
<evidence type="ECO:0000256" key="1">
    <source>
        <dbReference type="ARBA" id="ARBA00004123"/>
    </source>
</evidence>
<evidence type="ECO:0000313" key="7">
    <source>
        <dbReference type="EMBL" id="CAH1237028.1"/>
    </source>
</evidence>
<keyword evidence="8" id="KW-1185">Reference proteome</keyword>
<evidence type="ECO:0000256" key="3">
    <source>
        <dbReference type="ARBA" id="ARBA00023159"/>
    </source>
</evidence>
<proteinExistence type="predicted"/>
<feature type="compositionally biased region" description="Polar residues" evidence="6">
    <location>
        <begin position="44"/>
        <end position="65"/>
    </location>
</feature>
<evidence type="ECO:0000256" key="5">
    <source>
        <dbReference type="ARBA" id="ARBA00023242"/>
    </source>
</evidence>
<dbReference type="OrthoDB" id="6688745at2759"/>
<name>A0A9P0DXT7_DIABA</name>
<feature type="compositionally biased region" description="Basic and acidic residues" evidence="6">
    <location>
        <begin position="1"/>
        <end position="10"/>
    </location>
</feature>
<dbReference type="InterPro" id="IPR026780">
    <property type="entry name" value="PNRC1/2"/>
</dbReference>
<dbReference type="EMBL" id="OU898276">
    <property type="protein sequence ID" value="CAH1237028.1"/>
    <property type="molecule type" value="Genomic_DNA"/>
</dbReference>
<protein>
    <recommendedName>
        <fullName evidence="9">Proline-rich nuclear receptor coactivator 2</fullName>
    </recommendedName>
</protein>
<keyword evidence="5" id="KW-0539">Nucleus</keyword>